<dbReference type="Proteomes" id="UP000548425">
    <property type="component" value="Unassembled WGS sequence"/>
</dbReference>
<dbReference type="Pfam" id="PF04315">
    <property type="entry name" value="EpmC"/>
    <property type="match status" value="1"/>
</dbReference>
<dbReference type="GO" id="GO:0003746">
    <property type="term" value="F:translation elongation factor activity"/>
    <property type="evidence" value="ECO:0007669"/>
    <property type="project" value="UniProtKB-KW"/>
</dbReference>
<dbReference type="InterPro" id="IPR007411">
    <property type="entry name" value="EpmC"/>
</dbReference>
<gene>
    <name evidence="1" type="ORF">HNP34_001865</name>
</gene>
<accession>A0AAW3VHL3</accession>
<dbReference type="AlphaFoldDB" id="A0AAW3VHL3"/>
<evidence type="ECO:0000313" key="1">
    <source>
        <dbReference type="EMBL" id="MBB6363725.1"/>
    </source>
</evidence>
<evidence type="ECO:0000313" key="2">
    <source>
        <dbReference type="Proteomes" id="UP000548425"/>
    </source>
</evidence>
<sequence>MYLFRQTIWVTQVMHLLQPQTEVNVSSLVSTIPSLDSDSSTQQVQLSPWANLSSEAQQVDWLILHFNHWFSHLNVTLVRGEFEPEYFPASTNSPARIQFAHGFFNSALHEISHWTIAGDKRRLLPDLGYWYAPDGRTREQQALFEQVEIKPQAIEWMFAQAFGRKFRVSLDNLTGDGGDGASFKDNVYAQVQAYFNGTAKLPCDAARFIQCICICIRGGKSLQSDEFIREILD</sequence>
<keyword evidence="1" id="KW-0648">Protein biosynthesis</keyword>
<proteinExistence type="predicted"/>
<comment type="caution">
    <text evidence="1">The sequence shown here is derived from an EMBL/GenBank/DDBJ whole genome shotgun (WGS) entry which is preliminary data.</text>
</comment>
<keyword evidence="1" id="KW-0251">Elongation factor</keyword>
<protein>
    <submittedName>
        <fullName evidence="1">Elongation factor P hydroxylase</fullName>
    </submittedName>
</protein>
<name>A0AAW3VHL3_ACILW</name>
<organism evidence="1 2">
    <name type="scientific">Acinetobacter lwoffii</name>
    <dbReference type="NCBI Taxonomy" id="28090"/>
    <lineage>
        <taxon>Bacteria</taxon>
        <taxon>Pseudomonadati</taxon>
        <taxon>Pseudomonadota</taxon>
        <taxon>Gammaproteobacteria</taxon>
        <taxon>Moraxellales</taxon>
        <taxon>Moraxellaceae</taxon>
        <taxon>Acinetobacter</taxon>
    </lineage>
</organism>
<reference evidence="1 2" key="1">
    <citation type="submission" date="2020-08" db="EMBL/GenBank/DDBJ databases">
        <title>Functional genomics of gut bacteria from endangered species of beetles.</title>
        <authorList>
            <person name="Carlos-Shanley C."/>
        </authorList>
    </citation>
    <scope>NUCLEOTIDE SEQUENCE [LARGE SCALE GENOMIC DNA]</scope>
    <source>
        <strain evidence="1 2">S00127</strain>
    </source>
</reference>
<dbReference type="EMBL" id="JACHLA010000009">
    <property type="protein sequence ID" value="MBB6363725.1"/>
    <property type="molecule type" value="Genomic_DNA"/>
</dbReference>